<sequence length="162" mass="18236">MRRWLYAACAIGLLLAKPVVAVEDNRIIAVIVPVQAGLAPDIHADELGLIFWRKKLYASHGQALHPVNLHSEHPLRLKFSQQVLHSTPRSQVNYWNGLYFHGVQPPYTVQSEEAMIRYVAETDGAIGYIDACHVDERIKPLFWLTPSKLTSEPPALRCDSSN</sequence>
<name>B9TF08_RICCO</name>
<evidence type="ECO:0000256" key="1">
    <source>
        <dbReference type="SAM" id="SignalP"/>
    </source>
</evidence>
<dbReference type="InParanoid" id="B9TF08"/>
<protein>
    <submittedName>
        <fullName evidence="2">Uncharacterized protein</fullName>
    </submittedName>
</protein>
<dbReference type="Gene3D" id="3.40.190.10">
    <property type="entry name" value="Periplasmic binding protein-like II"/>
    <property type="match status" value="1"/>
</dbReference>
<feature type="chain" id="PRO_5002890196" evidence="1">
    <location>
        <begin position="22"/>
        <end position="162"/>
    </location>
</feature>
<proteinExistence type="predicted"/>
<gene>
    <name evidence="2" type="ORF">RCOM_1780250</name>
</gene>
<evidence type="ECO:0000313" key="2">
    <source>
        <dbReference type="EMBL" id="EEF25556.1"/>
    </source>
</evidence>
<accession>B9TF08</accession>
<dbReference type="AlphaFoldDB" id="B9TF08"/>
<reference evidence="3" key="1">
    <citation type="journal article" date="2010" name="Nat. Biotechnol.">
        <title>Draft genome sequence of the oilseed species Ricinus communis.</title>
        <authorList>
            <person name="Chan A.P."/>
            <person name="Crabtree J."/>
            <person name="Zhao Q."/>
            <person name="Lorenzi H."/>
            <person name="Orvis J."/>
            <person name="Puiu D."/>
            <person name="Melake-Berhan A."/>
            <person name="Jones K.M."/>
            <person name="Redman J."/>
            <person name="Chen G."/>
            <person name="Cahoon E.B."/>
            <person name="Gedil M."/>
            <person name="Stanke M."/>
            <person name="Haas B.J."/>
            <person name="Wortman J.R."/>
            <person name="Fraser-Liggett C.M."/>
            <person name="Ravel J."/>
            <person name="Rabinowicz P.D."/>
        </authorList>
    </citation>
    <scope>NUCLEOTIDE SEQUENCE [LARGE SCALE GENOMIC DNA]</scope>
    <source>
        <strain evidence="3">cv. Hale</strain>
    </source>
</reference>
<organism evidence="2 3">
    <name type="scientific">Ricinus communis</name>
    <name type="common">Castor bean</name>
    <dbReference type="NCBI Taxonomy" id="3988"/>
    <lineage>
        <taxon>Eukaryota</taxon>
        <taxon>Viridiplantae</taxon>
        <taxon>Streptophyta</taxon>
        <taxon>Embryophyta</taxon>
        <taxon>Tracheophyta</taxon>
        <taxon>Spermatophyta</taxon>
        <taxon>Magnoliopsida</taxon>
        <taxon>eudicotyledons</taxon>
        <taxon>Gunneridae</taxon>
        <taxon>Pentapetalae</taxon>
        <taxon>rosids</taxon>
        <taxon>fabids</taxon>
        <taxon>Malpighiales</taxon>
        <taxon>Euphorbiaceae</taxon>
        <taxon>Acalyphoideae</taxon>
        <taxon>Acalypheae</taxon>
        <taxon>Ricinus</taxon>
    </lineage>
</organism>
<dbReference type="EMBL" id="EQ979431">
    <property type="protein sequence ID" value="EEF25556.1"/>
    <property type="molecule type" value="Genomic_DNA"/>
</dbReference>
<dbReference type="Proteomes" id="UP000008311">
    <property type="component" value="Unassembled WGS sequence"/>
</dbReference>
<dbReference type="SUPFAM" id="SSF53850">
    <property type="entry name" value="Periplasmic binding protein-like II"/>
    <property type="match status" value="1"/>
</dbReference>
<keyword evidence="3" id="KW-1185">Reference proteome</keyword>
<keyword evidence="1" id="KW-0732">Signal</keyword>
<feature type="signal peptide" evidence="1">
    <location>
        <begin position="1"/>
        <end position="21"/>
    </location>
</feature>
<evidence type="ECO:0000313" key="3">
    <source>
        <dbReference type="Proteomes" id="UP000008311"/>
    </source>
</evidence>